<proteinExistence type="predicted"/>
<accession>A0A375H5G0</accession>
<dbReference type="Proteomes" id="UP000256710">
    <property type="component" value="Unassembled WGS sequence"/>
</dbReference>
<gene>
    <name evidence="1" type="ORF">CBM2605_A110051</name>
    <name evidence="2" type="ORF">CBM2607_11412</name>
</gene>
<evidence type="ECO:0000313" key="4">
    <source>
        <dbReference type="Proteomes" id="UP000256710"/>
    </source>
</evidence>
<name>A0A375H5G0_9BURK</name>
<evidence type="ECO:0000313" key="3">
    <source>
        <dbReference type="Proteomes" id="UP000255168"/>
    </source>
</evidence>
<dbReference type="EMBL" id="OFTC01000003">
    <property type="protein sequence ID" value="SOZ34647.1"/>
    <property type="molecule type" value="Genomic_DNA"/>
</dbReference>
<evidence type="ECO:0000313" key="1">
    <source>
        <dbReference type="EMBL" id="SOZ34647.1"/>
    </source>
</evidence>
<keyword evidence="4" id="KW-1185">Reference proteome</keyword>
<dbReference type="AlphaFoldDB" id="A0A375H5G0"/>
<dbReference type="Proteomes" id="UP000255168">
    <property type="component" value="Chromosome I"/>
</dbReference>
<organism evidence="2 3">
    <name type="scientific">Cupriavidus neocaledonicus</name>
    <dbReference type="NCBI Taxonomy" id="1040979"/>
    <lineage>
        <taxon>Bacteria</taxon>
        <taxon>Pseudomonadati</taxon>
        <taxon>Pseudomonadota</taxon>
        <taxon>Betaproteobacteria</taxon>
        <taxon>Burkholderiales</taxon>
        <taxon>Burkholderiaceae</taxon>
        <taxon>Cupriavidus</taxon>
    </lineage>
</organism>
<evidence type="ECO:0000313" key="2">
    <source>
        <dbReference type="EMBL" id="SPD46475.1"/>
    </source>
</evidence>
<sequence length="84" mass="9063">MFPYQRNTGTRLNLAPGAAPHHVSAASTQAKGPWLVAANPCHRAVTCVPHNRPDSAFQATRMTAPVVLRRTAPTVVLDTRFFAA</sequence>
<dbReference type="EMBL" id="LT984806">
    <property type="protein sequence ID" value="SPD46475.1"/>
    <property type="molecule type" value="Genomic_DNA"/>
</dbReference>
<protein>
    <submittedName>
        <fullName evidence="2">Uncharacterized protein</fullName>
    </submittedName>
</protein>
<reference evidence="3 4" key="1">
    <citation type="submission" date="2018-01" db="EMBL/GenBank/DDBJ databases">
        <authorList>
            <person name="Clerissi C."/>
        </authorList>
    </citation>
    <scope>NUCLEOTIDE SEQUENCE [LARGE SCALE GENOMIC DNA]</scope>
    <source>
        <strain evidence="1">Cupriavidus taiwanensis STM 6082</strain>
        <strain evidence="2">Cupriavidus taiwanensis STM 6160</strain>
    </source>
</reference>